<dbReference type="PROSITE" id="PS00108">
    <property type="entry name" value="PROTEIN_KINASE_ST"/>
    <property type="match status" value="1"/>
</dbReference>
<dbReference type="InterPro" id="IPR000719">
    <property type="entry name" value="Prot_kinase_dom"/>
</dbReference>
<keyword evidence="12" id="KW-0175">Coiled coil</keyword>
<evidence type="ECO:0000256" key="8">
    <source>
        <dbReference type="ARBA" id="ARBA00023006"/>
    </source>
</evidence>
<comment type="catalytic activity">
    <reaction evidence="11">
        <text>L-seryl-[protein] + ATP = O-phospho-L-seryl-[protein] + ADP + H(+)</text>
        <dbReference type="Rhea" id="RHEA:17989"/>
        <dbReference type="Rhea" id="RHEA-COMP:9863"/>
        <dbReference type="Rhea" id="RHEA-COMP:11604"/>
        <dbReference type="ChEBI" id="CHEBI:15378"/>
        <dbReference type="ChEBI" id="CHEBI:29999"/>
        <dbReference type="ChEBI" id="CHEBI:30616"/>
        <dbReference type="ChEBI" id="CHEBI:83421"/>
        <dbReference type="ChEBI" id="CHEBI:456216"/>
        <dbReference type="EC" id="2.7.11.1"/>
    </reaction>
</comment>
<evidence type="ECO:0000256" key="11">
    <source>
        <dbReference type="ARBA" id="ARBA00048679"/>
    </source>
</evidence>
<evidence type="ECO:0000256" key="2">
    <source>
        <dbReference type="ARBA" id="ARBA00012513"/>
    </source>
</evidence>
<dbReference type="Gene3D" id="1.10.510.10">
    <property type="entry name" value="Transferase(Phosphotransferase) domain 1"/>
    <property type="match status" value="1"/>
</dbReference>
<dbReference type="SUPFAM" id="SSF56112">
    <property type="entry name" value="Protein kinase-like (PK-like)"/>
    <property type="match status" value="1"/>
</dbReference>
<dbReference type="PANTHER" id="PTHR24348">
    <property type="entry name" value="SERINE/THREONINE-PROTEIN KINASE UNC-51-RELATED"/>
    <property type="match status" value="1"/>
</dbReference>
<keyword evidence="7" id="KW-0067">ATP-binding</keyword>
<evidence type="ECO:0000256" key="6">
    <source>
        <dbReference type="ARBA" id="ARBA00022777"/>
    </source>
</evidence>
<dbReference type="EC" id="2.7.11.1" evidence="2"/>
<evidence type="ECO:0000313" key="15">
    <source>
        <dbReference type="Proteomes" id="UP000799779"/>
    </source>
</evidence>
<keyword evidence="4" id="KW-0808">Transferase</keyword>
<evidence type="ECO:0000259" key="13">
    <source>
        <dbReference type="PROSITE" id="PS50011"/>
    </source>
</evidence>
<keyword evidence="15" id="KW-1185">Reference proteome</keyword>
<dbReference type="InterPro" id="IPR027417">
    <property type="entry name" value="P-loop_NTPase"/>
</dbReference>
<evidence type="ECO:0000256" key="7">
    <source>
        <dbReference type="ARBA" id="ARBA00022840"/>
    </source>
</evidence>
<dbReference type="AlphaFoldDB" id="A0A6A5WFY7"/>
<dbReference type="SMART" id="SM00220">
    <property type="entry name" value="S_TKc"/>
    <property type="match status" value="1"/>
</dbReference>
<evidence type="ECO:0000256" key="3">
    <source>
        <dbReference type="ARBA" id="ARBA00022527"/>
    </source>
</evidence>
<evidence type="ECO:0000256" key="9">
    <source>
        <dbReference type="ARBA" id="ARBA00030237"/>
    </source>
</evidence>
<name>A0A6A5WFY7_9PLEO</name>
<gene>
    <name evidence="14" type="ORF">P154DRAFT_564226</name>
</gene>
<dbReference type="GO" id="GO:0005776">
    <property type="term" value="C:autophagosome"/>
    <property type="evidence" value="ECO:0007669"/>
    <property type="project" value="TreeGrafter"/>
</dbReference>
<dbReference type="Pfam" id="PF00069">
    <property type="entry name" value="Pkinase"/>
    <property type="match status" value="1"/>
</dbReference>
<organism evidence="14 15">
    <name type="scientific">Amniculicola lignicola CBS 123094</name>
    <dbReference type="NCBI Taxonomy" id="1392246"/>
    <lineage>
        <taxon>Eukaryota</taxon>
        <taxon>Fungi</taxon>
        <taxon>Dikarya</taxon>
        <taxon>Ascomycota</taxon>
        <taxon>Pezizomycotina</taxon>
        <taxon>Dothideomycetes</taxon>
        <taxon>Pleosporomycetidae</taxon>
        <taxon>Pleosporales</taxon>
        <taxon>Amniculicolaceae</taxon>
        <taxon>Amniculicola</taxon>
    </lineage>
</organism>
<dbReference type="SUPFAM" id="SSF52540">
    <property type="entry name" value="P-loop containing nucleoside triphosphate hydrolases"/>
    <property type="match status" value="1"/>
</dbReference>
<reference evidence="14" key="1">
    <citation type="journal article" date="2020" name="Stud. Mycol.">
        <title>101 Dothideomycetes genomes: a test case for predicting lifestyles and emergence of pathogens.</title>
        <authorList>
            <person name="Haridas S."/>
            <person name="Albert R."/>
            <person name="Binder M."/>
            <person name="Bloem J."/>
            <person name="Labutti K."/>
            <person name="Salamov A."/>
            <person name="Andreopoulos B."/>
            <person name="Baker S."/>
            <person name="Barry K."/>
            <person name="Bills G."/>
            <person name="Bluhm B."/>
            <person name="Cannon C."/>
            <person name="Castanera R."/>
            <person name="Culley D."/>
            <person name="Daum C."/>
            <person name="Ezra D."/>
            <person name="Gonzalez J."/>
            <person name="Henrissat B."/>
            <person name="Kuo A."/>
            <person name="Liang C."/>
            <person name="Lipzen A."/>
            <person name="Lutzoni F."/>
            <person name="Magnuson J."/>
            <person name="Mondo S."/>
            <person name="Nolan M."/>
            <person name="Ohm R."/>
            <person name="Pangilinan J."/>
            <person name="Park H.-J."/>
            <person name="Ramirez L."/>
            <person name="Alfaro M."/>
            <person name="Sun H."/>
            <person name="Tritt A."/>
            <person name="Yoshinaga Y."/>
            <person name="Zwiers L.-H."/>
            <person name="Turgeon B."/>
            <person name="Goodwin S."/>
            <person name="Spatafora J."/>
            <person name="Crous P."/>
            <person name="Grigoriev I."/>
        </authorList>
    </citation>
    <scope>NUCLEOTIDE SEQUENCE</scope>
    <source>
        <strain evidence="14">CBS 123094</strain>
    </source>
</reference>
<evidence type="ECO:0000313" key="14">
    <source>
        <dbReference type="EMBL" id="KAF1999071.1"/>
    </source>
</evidence>
<dbReference type="Pfam" id="PF01926">
    <property type="entry name" value="MMR_HSR1"/>
    <property type="match status" value="1"/>
</dbReference>
<dbReference type="InterPro" id="IPR011009">
    <property type="entry name" value="Kinase-like_dom_sf"/>
</dbReference>
<dbReference type="GO" id="GO:0010506">
    <property type="term" value="P:regulation of autophagy"/>
    <property type="evidence" value="ECO:0007669"/>
    <property type="project" value="InterPro"/>
</dbReference>
<evidence type="ECO:0000256" key="12">
    <source>
        <dbReference type="SAM" id="Coils"/>
    </source>
</evidence>
<dbReference type="OrthoDB" id="3686858at2759"/>
<dbReference type="CDD" id="cd00882">
    <property type="entry name" value="Ras_like_GTPase"/>
    <property type="match status" value="1"/>
</dbReference>
<evidence type="ECO:0000256" key="5">
    <source>
        <dbReference type="ARBA" id="ARBA00022741"/>
    </source>
</evidence>
<dbReference type="GO" id="GO:0005524">
    <property type="term" value="F:ATP binding"/>
    <property type="evidence" value="ECO:0007669"/>
    <property type="project" value="UniProtKB-KW"/>
</dbReference>
<comment type="subcellular location">
    <subcellularLocation>
        <location evidence="1">Preautophagosomal structure membrane</location>
        <topology evidence="1">Peripheral membrane protein</topology>
    </subcellularLocation>
</comment>
<keyword evidence="3" id="KW-0723">Serine/threonine-protein kinase</keyword>
<accession>A0A6A5WFY7</accession>
<dbReference type="GO" id="GO:0005829">
    <property type="term" value="C:cytosol"/>
    <property type="evidence" value="ECO:0007669"/>
    <property type="project" value="TreeGrafter"/>
</dbReference>
<proteinExistence type="predicted"/>
<dbReference type="Proteomes" id="UP000799779">
    <property type="component" value="Unassembled WGS sequence"/>
</dbReference>
<evidence type="ECO:0000256" key="1">
    <source>
        <dbReference type="ARBA" id="ARBA00004623"/>
    </source>
</evidence>
<dbReference type="GO" id="GO:0000045">
    <property type="term" value="P:autophagosome assembly"/>
    <property type="evidence" value="ECO:0007669"/>
    <property type="project" value="TreeGrafter"/>
</dbReference>
<dbReference type="GO" id="GO:0034045">
    <property type="term" value="C:phagophore assembly site membrane"/>
    <property type="evidence" value="ECO:0007669"/>
    <property type="project" value="UniProtKB-SubCell"/>
</dbReference>
<dbReference type="PANTHER" id="PTHR24348:SF22">
    <property type="entry name" value="NON-SPECIFIC SERINE_THREONINE PROTEIN KINASE"/>
    <property type="match status" value="1"/>
</dbReference>
<evidence type="ECO:0000256" key="10">
    <source>
        <dbReference type="ARBA" id="ARBA00047899"/>
    </source>
</evidence>
<dbReference type="GO" id="GO:0004674">
    <property type="term" value="F:protein serine/threonine kinase activity"/>
    <property type="evidence" value="ECO:0007669"/>
    <property type="project" value="UniProtKB-KW"/>
</dbReference>
<comment type="catalytic activity">
    <reaction evidence="10">
        <text>L-threonyl-[protein] + ATP = O-phospho-L-threonyl-[protein] + ADP + H(+)</text>
        <dbReference type="Rhea" id="RHEA:46608"/>
        <dbReference type="Rhea" id="RHEA-COMP:11060"/>
        <dbReference type="Rhea" id="RHEA-COMP:11605"/>
        <dbReference type="ChEBI" id="CHEBI:15378"/>
        <dbReference type="ChEBI" id="CHEBI:30013"/>
        <dbReference type="ChEBI" id="CHEBI:30616"/>
        <dbReference type="ChEBI" id="CHEBI:61977"/>
        <dbReference type="ChEBI" id="CHEBI:456216"/>
        <dbReference type="EC" id="2.7.11.1"/>
    </reaction>
</comment>
<dbReference type="Gene3D" id="3.40.50.300">
    <property type="entry name" value="P-loop containing nucleotide triphosphate hydrolases"/>
    <property type="match status" value="1"/>
</dbReference>
<dbReference type="GO" id="GO:0005525">
    <property type="term" value="F:GTP binding"/>
    <property type="evidence" value="ECO:0007669"/>
    <property type="project" value="InterPro"/>
</dbReference>
<dbReference type="InterPro" id="IPR006073">
    <property type="entry name" value="GTP-bd"/>
</dbReference>
<feature type="domain" description="Protein kinase" evidence="13">
    <location>
        <begin position="40"/>
        <end position="310"/>
    </location>
</feature>
<dbReference type="InterPro" id="IPR045269">
    <property type="entry name" value="Atg1-like"/>
</dbReference>
<keyword evidence="6 14" id="KW-0418">Kinase</keyword>
<dbReference type="PROSITE" id="PS50011">
    <property type="entry name" value="PROTEIN_KINASE_DOM"/>
    <property type="match status" value="1"/>
</dbReference>
<protein>
    <recommendedName>
        <fullName evidence="2">non-specific serine/threonine protein kinase</fullName>
        <ecNumber evidence="2">2.7.11.1</ecNumber>
    </recommendedName>
    <alternativeName>
        <fullName evidence="9">Autophagy-related protein 1</fullName>
    </alternativeName>
</protein>
<dbReference type="InterPro" id="IPR008271">
    <property type="entry name" value="Ser/Thr_kinase_AS"/>
</dbReference>
<keyword evidence="5" id="KW-0547">Nucleotide-binding</keyword>
<feature type="coiled-coil region" evidence="12">
    <location>
        <begin position="549"/>
        <end position="602"/>
    </location>
</feature>
<dbReference type="EMBL" id="ML977598">
    <property type="protein sequence ID" value="KAF1999071.1"/>
    <property type="molecule type" value="Genomic_DNA"/>
</dbReference>
<evidence type="ECO:0000256" key="4">
    <source>
        <dbReference type="ARBA" id="ARBA00022679"/>
    </source>
</evidence>
<keyword evidence="8" id="KW-0072">Autophagy</keyword>
<sequence length="688" mass="78249">MATGLSDSDLVEIYRIESEFEAGKTIEIKRDGDTEERIVWSWVEELGYGAYGEVWLEKDLSTGKARAVKRVRKRNKMDVGYKKELSALRILSKHPICFVDFYGYFEHSYHPNSFCFAMEYFPLGDLYNVFREGTTGAPCTEEDAKEITNQILCGLRIMHGKGFAHRDLKPQNIFVTQRHPFWWIKLGDFGISKQVLDEETALRTIVGTQNYLAPEVIQAGEDYNIESYTNAVDMWSLGCVVYWLLTKSIPFSNRGVLTLANFVRDASLFPMEKLQQNNVTAECISFLKQLLVIQPSKRMTAVSAQEHIWLEGARLSVSQIEEYAMSTKRRPNISPTDPIIAVMGVTGSGKSTFINHLALEKLQIGHELRSVTRSVEMHECMYDNKRLFLVDTPGFDDTDYSDTDVLRELAAWLAEAHSQEIKLSGIIYLHRISDTRMQGSSLRNLRLFRHLCGKDLNGISLVTTMWDRVSEYPDQGERREESLISTREFWGGMIELGAIALRHDGSRTSAENIVRRILAGQRPGTLQIQQEMVAEGVSLADTSAGQAISEDLRRAKERYEAELNLLAEDMAQAILDKDTTMYEMIEQEQKSLEARFANTQRAEAELGTSRAALQRQLDARWAGKWERLLAVMRETEVKLVQDELMLQQAQPVGQSQQNLLHALELQRQTKLELDGKAESHLSSSCLVM</sequence>